<dbReference type="OrthoDB" id="73641at2"/>
<evidence type="ECO:0000313" key="4">
    <source>
        <dbReference type="Proteomes" id="UP000236379"/>
    </source>
</evidence>
<feature type="modified residue" description="4-aspartylphosphate" evidence="1">
    <location>
        <position position="54"/>
    </location>
</feature>
<reference evidence="3 4" key="1">
    <citation type="submission" date="2018-01" db="EMBL/GenBank/DDBJ databases">
        <title>Deinococcus koreensis sp. nov., a radiation-resistant bacterium isolated from river water.</title>
        <authorList>
            <person name="Choi A."/>
        </authorList>
    </citation>
    <scope>NUCLEOTIDE SEQUENCE [LARGE SCALE GENOMIC DNA]</scope>
    <source>
        <strain evidence="3 4">SJW1-2</strain>
    </source>
</reference>
<dbReference type="Gene3D" id="3.40.50.2300">
    <property type="match status" value="1"/>
</dbReference>
<dbReference type="InterPro" id="IPR011006">
    <property type="entry name" value="CheY-like_superfamily"/>
</dbReference>
<dbReference type="PROSITE" id="PS50110">
    <property type="entry name" value="RESPONSE_REGULATORY"/>
    <property type="match status" value="1"/>
</dbReference>
<dbReference type="SUPFAM" id="SSF52172">
    <property type="entry name" value="CheY-like"/>
    <property type="match status" value="1"/>
</dbReference>
<gene>
    <name evidence="3" type="ORF">CVO96_16760</name>
</gene>
<evidence type="ECO:0000259" key="2">
    <source>
        <dbReference type="PROSITE" id="PS50110"/>
    </source>
</evidence>
<sequence length="247" mass="26612">MTARSLLTVLNSPERAVMYGHLAAQAGVQAIHAEGALHALTQLERTPVDAIICDAQMPDMTGAEFCSVVAGDHSSSRLPVYLIPSPPDSADDHRFLTLPAGPEVLARAFQHLGLDSAQYPPPMNSALAPELAGLVGSFGLPEFLGWVAELEFSGHWLVTTRPEGGSQRTGHLAMNAGRVVYAEFGGLAGKQAILSLLRFIDRHQATEFSFYRAPEVQLHHASDFTQSTARLLIELAVDLDESSVRHP</sequence>
<comment type="caution">
    <text evidence="3">The sequence shown here is derived from an EMBL/GenBank/DDBJ whole genome shotgun (WGS) entry which is preliminary data.</text>
</comment>
<keyword evidence="4" id="KW-1185">Reference proteome</keyword>
<protein>
    <recommendedName>
        <fullName evidence="2">Response regulatory domain-containing protein</fullName>
    </recommendedName>
</protein>
<evidence type="ECO:0000313" key="3">
    <source>
        <dbReference type="EMBL" id="PNY79620.1"/>
    </source>
</evidence>
<organism evidence="3 4">
    <name type="scientific">Deinococcus koreensis</name>
    <dbReference type="NCBI Taxonomy" id="2054903"/>
    <lineage>
        <taxon>Bacteria</taxon>
        <taxon>Thermotogati</taxon>
        <taxon>Deinococcota</taxon>
        <taxon>Deinococci</taxon>
        <taxon>Deinococcales</taxon>
        <taxon>Deinococcaceae</taxon>
        <taxon>Deinococcus</taxon>
    </lineage>
</organism>
<dbReference type="EMBL" id="PPPD01000002">
    <property type="protein sequence ID" value="PNY79620.1"/>
    <property type="molecule type" value="Genomic_DNA"/>
</dbReference>
<evidence type="ECO:0000256" key="1">
    <source>
        <dbReference type="PROSITE-ProRule" id="PRU00169"/>
    </source>
</evidence>
<dbReference type="InterPro" id="IPR001789">
    <property type="entry name" value="Sig_transdc_resp-reg_receiver"/>
</dbReference>
<proteinExistence type="predicted"/>
<accession>A0A2K3USX9</accession>
<dbReference type="AlphaFoldDB" id="A0A2K3USX9"/>
<feature type="domain" description="Response regulatory" evidence="2">
    <location>
        <begin position="5"/>
        <end position="135"/>
    </location>
</feature>
<dbReference type="GO" id="GO:0000160">
    <property type="term" value="P:phosphorelay signal transduction system"/>
    <property type="evidence" value="ECO:0007669"/>
    <property type="project" value="InterPro"/>
</dbReference>
<dbReference type="RefSeq" id="WP_103313604.1">
    <property type="nucleotide sequence ID" value="NZ_PPPD01000002.1"/>
</dbReference>
<keyword evidence="1" id="KW-0597">Phosphoprotein</keyword>
<dbReference type="Proteomes" id="UP000236379">
    <property type="component" value="Unassembled WGS sequence"/>
</dbReference>
<name>A0A2K3USX9_9DEIO</name>